<organism evidence="2 3">
    <name type="scientific">Polypedilum vanderplanki</name>
    <name type="common">Sleeping chironomid midge</name>
    <dbReference type="NCBI Taxonomy" id="319348"/>
    <lineage>
        <taxon>Eukaryota</taxon>
        <taxon>Metazoa</taxon>
        <taxon>Ecdysozoa</taxon>
        <taxon>Arthropoda</taxon>
        <taxon>Hexapoda</taxon>
        <taxon>Insecta</taxon>
        <taxon>Pterygota</taxon>
        <taxon>Neoptera</taxon>
        <taxon>Endopterygota</taxon>
        <taxon>Diptera</taxon>
        <taxon>Nematocera</taxon>
        <taxon>Chironomoidea</taxon>
        <taxon>Chironomidae</taxon>
        <taxon>Chironominae</taxon>
        <taxon>Polypedilum</taxon>
        <taxon>Polypedilum</taxon>
    </lineage>
</organism>
<comment type="caution">
    <text evidence="2">The sequence shown here is derived from an EMBL/GenBank/DDBJ whole genome shotgun (WGS) entry which is preliminary data.</text>
</comment>
<dbReference type="EMBL" id="JADBJN010000004">
    <property type="protein sequence ID" value="KAG5667261.1"/>
    <property type="molecule type" value="Genomic_DNA"/>
</dbReference>
<name>A0A9J6BC27_POLVA</name>
<evidence type="ECO:0000313" key="2">
    <source>
        <dbReference type="EMBL" id="KAG5667261.1"/>
    </source>
</evidence>
<feature type="chain" id="PRO_5039907393" evidence="1">
    <location>
        <begin position="22"/>
        <end position="134"/>
    </location>
</feature>
<dbReference type="AlphaFoldDB" id="A0A9J6BC27"/>
<feature type="signal peptide" evidence="1">
    <location>
        <begin position="1"/>
        <end position="21"/>
    </location>
</feature>
<evidence type="ECO:0000313" key="3">
    <source>
        <dbReference type="Proteomes" id="UP001107558"/>
    </source>
</evidence>
<gene>
    <name evidence="2" type="ORF">PVAND_015249</name>
</gene>
<sequence>MKDVKFLLGVFAFLISLAVFATKESSEETPYYECENKFSQYHLDNEPAEYGLAAGFYAPGKKAYVGVTCWNYVALNIARIQLDPLGAVSPSTGGPSMFYNDSHLIWYLRKNRHHQYKWIDSWQKVTVVPFAIKL</sequence>
<keyword evidence="1" id="KW-0732">Signal</keyword>
<proteinExistence type="predicted"/>
<dbReference type="Proteomes" id="UP001107558">
    <property type="component" value="Chromosome 4"/>
</dbReference>
<reference evidence="2" key="1">
    <citation type="submission" date="2021-03" db="EMBL/GenBank/DDBJ databases">
        <title>Chromosome level genome of the anhydrobiotic midge Polypedilum vanderplanki.</title>
        <authorList>
            <person name="Yoshida Y."/>
            <person name="Kikawada T."/>
            <person name="Gusev O."/>
        </authorList>
    </citation>
    <scope>NUCLEOTIDE SEQUENCE</scope>
    <source>
        <strain evidence="2">NIAS01</strain>
        <tissue evidence="2">Whole body or cell culture</tissue>
    </source>
</reference>
<keyword evidence="3" id="KW-1185">Reference proteome</keyword>
<evidence type="ECO:0000256" key="1">
    <source>
        <dbReference type="SAM" id="SignalP"/>
    </source>
</evidence>
<accession>A0A9J6BC27</accession>
<protein>
    <submittedName>
        <fullName evidence="2">Uncharacterized protein</fullName>
    </submittedName>
</protein>